<evidence type="ECO:0000313" key="2">
    <source>
        <dbReference type="Proteomes" id="UP001234202"/>
    </source>
</evidence>
<evidence type="ECO:0000313" key="1">
    <source>
        <dbReference type="EMBL" id="KAJ9126705.1"/>
    </source>
</evidence>
<gene>
    <name evidence="1" type="ORF">QFC24_001736</name>
</gene>
<proteinExistence type="predicted"/>
<reference evidence="1" key="1">
    <citation type="submission" date="2023-04" db="EMBL/GenBank/DDBJ databases">
        <title>Draft Genome sequencing of Naganishia species isolated from polar environments using Oxford Nanopore Technology.</title>
        <authorList>
            <person name="Leo P."/>
            <person name="Venkateswaran K."/>
        </authorList>
    </citation>
    <scope>NUCLEOTIDE SEQUENCE</scope>
    <source>
        <strain evidence="1">DBVPG 5303</strain>
    </source>
</reference>
<protein>
    <submittedName>
        <fullName evidence="1">Uncharacterized protein</fullName>
    </submittedName>
</protein>
<dbReference type="Proteomes" id="UP001234202">
    <property type="component" value="Unassembled WGS sequence"/>
</dbReference>
<organism evidence="1 2">
    <name type="scientific">Naganishia onofrii</name>
    <dbReference type="NCBI Taxonomy" id="1851511"/>
    <lineage>
        <taxon>Eukaryota</taxon>
        <taxon>Fungi</taxon>
        <taxon>Dikarya</taxon>
        <taxon>Basidiomycota</taxon>
        <taxon>Agaricomycotina</taxon>
        <taxon>Tremellomycetes</taxon>
        <taxon>Filobasidiales</taxon>
        <taxon>Filobasidiaceae</taxon>
        <taxon>Naganishia</taxon>
    </lineage>
</organism>
<dbReference type="EMBL" id="JASBWV010000004">
    <property type="protein sequence ID" value="KAJ9126705.1"/>
    <property type="molecule type" value="Genomic_DNA"/>
</dbReference>
<accession>A0ACC2XTM1</accession>
<name>A0ACC2XTM1_9TREE</name>
<keyword evidence="2" id="KW-1185">Reference proteome</keyword>
<comment type="caution">
    <text evidence="1">The sequence shown here is derived from an EMBL/GenBank/DDBJ whole genome shotgun (WGS) entry which is preliminary data.</text>
</comment>
<sequence>MESLTINDKEDDVAQLRFDPAYNNPSANVIFISSDGIGFRVEDYYLKAVSPVFKEKLCLPTKGGPIRLPETSTAIHVALNEITAAEEGTDHVEFATMVSAFELAKRFDMKGPMARIKEELHDYEEGPRMLALACQQDPIDRSLVRAAFSRFEDHMSMDKEIFLSCLSNQKKSKASPDPDNLTTEFLELLTVPGVIAFVKAMHECEIEGRYYWKCYDWARVPVAFIKHLNRLGR</sequence>